<evidence type="ECO:0000313" key="11">
    <source>
        <dbReference type="EMBL" id="MFD1947749.1"/>
    </source>
</evidence>
<feature type="transmembrane region" description="Helical" evidence="9">
    <location>
        <begin position="197"/>
        <end position="221"/>
    </location>
</feature>
<dbReference type="PANTHER" id="PTHR30614">
    <property type="entry name" value="MEMBRANE COMPONENT OF AMINO ACID ABC TRANSPORTER"/>
    <property type="match status" value="1"/>
</dbReference>
<dbReference type="PANTHER" id="PTHR30614:SF37">
    <property type="entry name" value="AMINO-ACID ABC TRANSPORTER PERMEASE PROTEIN YHDX-RELATED"/>
    <property type="match status" value="1"/>
</dbReference>
<evidence type="ECO:0000313" key="12">
    <source>
        <dbReference type="Proteomes" id="UP001597351"/>
    </source>
</evidence>
<dbReference type="CDD" id="cd06261">
    <property type="entry name" value="TM_PBP2"/>
    <property type="match status" value="1"/>
</dbReference>
<reference evidence="12" key="1">
    <citation type="journal article" date="2019" name="Int. J. Syst. Evol. Microbiol.">
        <title>The Global Catalogue of Microorganisms (GCM) 10K type strain sequencing project: providing services to taxonomists for standard genome sequencing and annotation.</title>
        <authorList>
            <consortium name="The Broad Institute Genomics Platform"/>
            <consortium name="The Broad Institute Genome Sequencing Center for Infectious Disease"/>
            <person name="Wu L."/>
            <person name="Ma J."/>
        </authorList>
    </citation>
    <scope>NUCLEOTIDE SEQUENCE [LARGE SCALE GENOMIC DNA]</scope>
    <source>
        <strain evidence="12">CGMCC 1.12477</strain>
    </source>
</reference>
<evidence type="ECO:0000256" key="6">
    <source>
        <dbReference type="ARBA" id="ARBA00022970"/>
    </source>
</evidence>
<comment type="similarity">
    <text evidence="2">Belongs to the binding-protein-dependent transport system permease family. HisMQ subfamily.</text>
</comment>
<evidence type="ECO:0000256" key="1">
    <source>
        <dbReference type="ARBA" id="ARBA00004651"/>
    </source>
</evidence>
<name>A0ABW4TQI2_9ACTN</name>
<evidence type="ECO:0000256" key="3">
    <source>
        <dbReference type="ARBA" id="ARBA00022448"/>
    </source>
</evidence>
<keyword evidence="4" id="KW-1003">Cell membrane</keyword>
<protein>
    <submittedName>
        <fullName evidence="11">Amino acid ABC transporter permease</fullName>
    </submittedName>
</protein>
<evidence type="ECO:0000256" key="9">
    <source>
        <dbReference type="RuleBase" id="RU363032"/>
    </source>
</evidence>
<evidence type="ECO:0000259" key="10">
    <source>
        <dbReference type="PROSITE" id="PS50928"/>
    </source>
</evidence>
<feature type="transmembrane region" description="Helical" evidence="9">
    <location>
        <begin position="51"/>
        <end position="74"/>
    </location>
</feature>
<evidence type="ECO:0000256" key="4">
    <source>
        <dbReference type="ARBA" id="ARBA00022475"/>
    </source>
</evidence>
<keyword evidence="5 9" id="KW-0812">Transmembrane</keyword>
<feature type="domain" description="ABC transmembrane type-1" evidence="10">
    <location>
        <begin position="15"/>
        <end position="218"/>
    </location>
</feature>
<sequence>MEAVFSNFDAYLTAFGVTVGLFVVSSVASLVLGVVLAVFRVGPVAVMRRAAGVYVTLFRNTPLLIIFVFMAIAMPKLGYNFLWVEDVEIAGYNVSAFFVRASIALTLYTSAFVCEAFRSGVNTVPLGQAEAARAIGLTFGQSMRHVVLPQALRAVVPPLTSVQVALLKNTSVAAAFGIAEATATMRAFTNNNADQRIGIFLAFAIGYIVLVEVLTLSSYVVERRWKAATA</sequence>
<feature type="transmembrane region" description="Helical" evidence="9">
    <location>
        <begin position="12"/>
        <end position="39"/>
    </location>
</feature>
<dbReference type="InterPro" id="IPR000515">
    <property type="entry name" value="MetI-like"/>
</dbReference>
<accession>A0ABW4TQI2</accession>
<keyword evidence="8 9" id="KW-0472">Membrane</keyword>
<dbReference type="InterPro" id="IPR010065">
    <property type="entry name" value="AA_ABC_transptr_permease_3TM"/>
</dbReference>
<comment type="caution">
    <text evidence="11">The sequence shown here is derived from an EMBL/GenBank/DDBJ whole genome shotgun (WGS) entry which is preliminary data.</text>
</comment>
<dbReference type="NCBIfam" id="TIGR01726">
    <property type="entry name" value="HEQRo_perm_3TM"/>
    <property type="match status" value="1"/>
</dbReference>
<dbReference type="RefSeq" id="WP_343919123.1">
    <property type="nucleotide sequence ID" value="NZ_BAAAJT010000002.1"/>
</dbReference>
<dbReference type="InterPro" id="IPR035906">
    <property type="entry name" value="MetI-like_sf"/>
</dbReference>
<keyword evidence="7 9" id="KW-1133">Transmembrane helix</keyword>
<keyword evidence="12" id="KW-1185">Reference proteome</keyword>
<comment type="subcellular location">
    <subcellularLocation>
        <location evidence="1 9">Cell membrane</location>
        <topology evidence="1 9">Multi-pass membrane protein</topology>
    </subcellularLocation>
</comment>
<proteinExistence type="inferred from homology"/>
<evidence type="ECO:0000256" key="7">
    <source>
        <dbReference type="ARBA" id="ARBA00022989"/>
    </source>
</evidence>
<gene>
    <name evidence="11" type="ORF">ACFSDE_13195</name>
</gene>
<evidence type="ECO:0000256" key="2">
    <source>
        <dbReference type="ARBA" id="ARBA00010072"/>
    </source>
</evidence>
<dbReference type="PROSITE" id="PS50928">
    <property type="entry name" value="ABC_TM1"/>
    <property type="match status" value="1"/>
</dbReference>
<dbReference type="Gene3D" id="1.10.3720.10">
    <property type="entry name" value="MetI-like"/>
    <property type="match status" value="1"/>
</dbReference>
<organism evidence="11 12">
    <name type="scientific">Nocardioides aestuarii</name>
    <dbReference type="NCBI Taxonomy" id="252231"/>
    <lineage>
        <taxon>Bacteria</taxon>
        <taxon>Bacillati</taxon>
        <taxon>Actinomycetota</taxon>
        <taxon>Actinomycetes</taxon>
        <taxon>Propionibacteriales</taxon>
        <taxon>Nocardioidaceae</taxon>
        <taxon>Nocardioides</taxon>
    </lineage>
</organism>
<keyword evidence="6" id="KW-0029">Amino-acid transport</keyword>
<keyword evidence="3 9" id="KW-0813">Transport</keyword>
<dbReference type="InterPro" id="IPR043429">
    <property type="entry name" value="ArtM/GltK/GlnP/TcyL/YhdX-like"/>
</dbReference>
<dbReference type="Pfam" id="PF00528">
    <property type="entry name" value="BPD_transp_1"/>
    <property type="match status" value="1"/>
</dbReference>
<evidence type="ECO:0000256" key="8">
    <source>
        <dbReference type="ARBA" id="ARBA00023136"/>
    </source>
</evidence>
<dbReference type="SUPFAM" id="SSF161098">
    <property type="entry name" value="MetI-like"/>
    <property type="match status" value="1"/>
</dbReference>
<dbReference type="EMBL" id="JBHUGD010000003">
    <property type="protein sequence ID" value="MFD1947749.1"/>
    <property type="molecule type" value="Genomic_DNA"/>
</dbReference>
<evidence type="ECO:0000256" key="5">
    <source>
        <dbReference type="ARBA" id="ARBA00022692"/>
    </source>
</evidence>
<dbReference type="Proteomes" id="UP001597351">
    <property type="component" value="Unassembled WGS sequence"/>
</dbReference>